<dbReference type="GO" id="GO:0006303">
    <property type="term" value="P:double-strand break repair via nonhomologous end joining"/>
    <property type="evidence" value="ECO:0007669"/>
    <property type="project" value="InterPro"/>
</dbReference>
<dbReference type="GO" id="GO:0005524">
    <property type="term" value="F:ATP binding"/>
    <property type="evidence" value="ECO:0007669"/>
    <property type="project" value="UniProtKB-KW"/>
</dbReference>
<feature type="region of interest" description="Disordered" evidence="11">
    <location>
        <begin position="514"/>
        <end position="548"/>
    </location>
</feature>
<gene>
    <name evidence="13" type="ORF">KPH14_006239</name>
</gene>
<keyword evidence="6" id="KW-0067">ATP-binding</keyword>
<feature type="domain" description="Ku" evidence="12">
    <location>
        <begin position="269"/>
        <end position="408"/>
    </location>
</feature>
<keyword evidence="3" id="KW-0227">DNA damage</keyword>
<dbReference type="Pfam" id="PF03730">
    <property type="entry name" value="Ku_C"/>
    <property type="match status" value="1"/>
</dbReference>
<evidence type="ECO:0000256" key="8">
    <source>
        <dbReference type="ARBA" id="ARBA00023172"/>
    </source>
</evidence>
<dbReference type="EMBL" id="JAIFRP010000053">
    <property type="protein sequence ID" value="KAK2580504.1"/>
    <property type="molecule type" value="Genomic_DNA"/>
</dbReference>
<evidence type="ECO:0000256" key="1">
    <source>
        <dbReference type="ARBA" id="ARBA00004123"/>
    </source>
</evidence>
<name>A0AAD9VN53_9HYME</name>
<proteinExistence type="predicted"/>
<dbReference type="Gene3D" id="1.10.1600.10">
    <property type="match status" value="1"/>
</dbReference>
<keyword evidence="8" id="KW-0233">DNA recombination</keyword>
<dbReference type="AlphaFoldDB" id="A0AAD9VN53"/>
<dbReference type="InterPro" id="IPR016194">
    <property type="entry name" value="SPOC-like_C_dom_sf"/>
</dbReference>
<evidence type="ECO:0000256" key="5">
    <source>
        <dbReference type="ARBA" id="ARBA00022806"/>
    </source>
</evidence>
<dbReference type="SUPFAM" id="SSF53300">
    <property type="entry name" value="vWA-like"/>
    <property type="match status" value="1"/>
</dbReference>
<evidence type="ECO:0000256" key="3">
    <source>
        <dbReference type="ARBA" id="ARBA00022763"/>
    </source>
</evidence>
<dbReference type="GO" id="GO:0043564">
    <property type="term" value="C:Ku70:Ku80 complex"/>
    <property type="evidence" value="ECO:0007669"/>
    <property type="project" value="TreeGrafter"/>
</dbReference>
<dbReference type="PANTHER" id="PTHR12604:SF4">
    <property type="entry name" value="X-RAY REPAIR CROSS-COMPLEMENTING PROTEIN 5"/>
    <property type="match status" value="1"/>
</dbReference>
<evidence type="ECO:0000256" key="9">
    <source>
        <dbReference type="ARBA" id="ARBA00023204"/>
    </source>
</evidence>
<dbReference type="GO" id="GO:0016787">
    <property type="term" value="F:hydrolase activity"/>
    <property type="evidence" value="ECO:0007669"/>
    <property type="project" value="UniProtKB-KW"/>
</dbReference>
<dbReference type="InterPro" id="IPR005160">
    <property type="entry name" value="Ku_C"/>
</dbReference>
<dbReference type="GO" id="GO:0003690">
    <property type="term" value="F:double-stranded DNA binding"/>
    <property type="evidence" value="ECO:0007669"/>
    <property type="project" value="TreeGrafter"/>
</dbReference>
<dbReference type="GO" id="GO:0006310">
    <property type="term" value="P:DNA recombination"/>
    <property type="evidence" value="ECO:0007669"/>
    <property type="project" value="UniProtKB-KW"/>
</dbReference>
<reference evidence="13" key="2">
    <citation type="journal article" date="2023" name="Commun. Biol.">
        <title>Intrasexual cuticular hydrocarbon dimorphism in a wasp sheds light on hydrocarbon biosynthesis genes in Hymenoptera.</title>
        <authorList>
            <person name="Moris V.C."/>
            <person name="Podsiadlowski L."/>
            <person name="Martin S."/>
            <person name="Oeyen J.P."/>
            <person name="Donath A."/>
            <person name="Petersen M."/>
            <person name="Wilbrandt J."/>
            <person name="Misof B."/>
            <person name="Liedtke D."/>
            <person name="Thamm M."/>
            <person name="Scheiner R."/>
            <person name="Schmitt T."/>
            <person name="Niehuis O."/>
        </authorList>
    </citation>
    <scope>NUCLEOTIDE SEQUENCE</scope>
    <source>
        <strain evidence="13">GBR_01_08_01A</strain>
    </source>
</reference>
<dbReference type="Pfam" id="PF02735">
    <property type="entry name" value="Ku"/>
    <property type="match status" value="1"/>
</dbReference>
<keyword evidence="5" id="KW-0347">Helicase</keyword>
<keyword evidence="14" id="KW-1185">Reference proteome</keyword>
<keyword evidence="10" id="KW-0539">Nucleus</keyword>
<dbReference type="Gene3D" id="3.40.50.410">
    <property type="entry name" value="von Willebrand factor, type A domain"/>
    <property type="match status" value="1"/>
</dbReference>
<evidence type="ECO:0000256" key="2">
    <source>
        <dbReference type="ARBA" id="ARBA00022741"/>
    </source>
</evidence>
<evidence type="ECO:0000256" key="4">
    <source>
        <dbReference type="ARBA" id="ARBA00022801"/>
    </source>
</evidence>
<keyword evidence="9" id="KW-0234">DNA repair</keyword>
<evidence type="ECO:0000256" key="7">
    <source>
        <dbReference type="ARBA" id="ARBA00023125"/>
    </source>
</evidence>
<keyword evidence="4" id="KW-0378">Hydrolase</keyword>
<dbReference type="Gene3D" id="2.40.290.10">
    <property type="match status" value="1"/>
</dbReference>
<evidence type="ECO:0000256" key="11">
    <source>
        <dbReference type="SAM" id="MobiDB-lite"/>
    </source>
</evidence>
<dbReference type="SMART" id="SM00559">
    <property type="entry name" value="Ku78"/>
    <property type="match status" value="1"/>
</dbReference>
<comment type="caution">
    <text evidence="13">The sequence shown here is derived from an EMBL/GenBank/DDBJ whole genome shotgun (WGS) entry which is preliminary data.</text>
</comment>
<dbReference type="GO" id="GO:0000723">
    <property type="term" value="P:telomere maintenance"/>
    <property type="evidence" value="ECO:0007669"/>
    <property type="project" value="TreeGrafter"/>
</dbReference>
<dbReference type="GO" id="GO:0042162">
    <property type="term" value="F:telomeric DNA binding"/>
    <property type="evidence" value="ECO:0007669"/>
    <property type="project" value="TreeGrafter"/>
</dbReference>
<keyword evidence="2" id="KW-0547">Nucleotide-binding</keyword>
<dbReference type="SUPFAM" id="SSF100939">
    <property type="entry name" value="SPOC domain-like"/>
    <property type="match status" value="1"/>
</dbReference>
<organism evidence="13 14">
    <name type="scientific">Odynerus spinipes</name>
    <dbReference type="NCBI Taxonomy" id="1348599"/>
    <lineage>
        <taxon>Eukaryota</taxon>
        <taxon>Metazoa</taxon>
        <taxon>Ecdysozoa</taxon>
        <taxon>Arthropoda</taxon>
        <taxon>Hexapoda</taxon>
        <taxon>Insecta</taxon>
        <taxon>Pterygota</taxon>
        <taxon>Neoptera</taxon>
        <taxon>Endopterygota</taxon>
        <taxon>Hymenoptera</taxon>
        <taxon>Apocrita</taxon>
        <taxon>Aculeata</taxon>
        <taxon>Vespoidea</taxon>
        <taxon>Vespidae</taxon>
        <taxon>Eumeninae</taxon>
        <taxon>Odynerus</taxon>
    </lineage>
</organism>
<dbReference type="InterPro" id="IPR005161">
    <property type="entry name" value="Ku_N"/>
</dbReference>
<sequence length="567" mass="64906">MATKKESLVFIIDVGISSKDSQNNPFPLDKAKRITQRIIEKKIFLRPKDEIGIILMGSNTTCNKLQFKNIKAGNMEVPKWKLIKFILKQQHTTCLSNWIEALYVAIDYIEHECINNSIRTIVLFSDFKAAPNIKQSDINNIVHMLQEQRIQLLAIGTESLLEKSKSSITFSEKVFLDICKQVNGKYRTIDKALDDVCFITKAQSKPMAMSFTLEIFDLQIPVKSYVKVKMENKFPPWKFATDVNSQSETIQPKYPVKVVRVKELLDRHREIHKSETTVHGYMYGGVFVVFADEDEKAMLYKSGPKSYKFMHTAKKDDIGIQYWCTSSSTRIILPANQNVAPQFYSLLQAMNDENVVAIFRKVSKKDSVPNIVALFPRINTSDEPWCFVEIKLPFAEDTRVMDSKPLTSFVKQLSTQQNEIIDYFLDSFMSSEINDASEEKKKEEFMPGCIPNSMKQHTYNMLSYRALNPEKPLPPIDTEIKELLNPCKLIIEKLEAPVQEIKSLFDFDDNATSEITTSKHPEDVAIKGQSLDVPKNHNSSIDNESSEELDLPVDTLDIDMDQLMANM</sequence>
<evidence type="ECO:0000313" key="14">
    <source>
        <dbReference type="Proteomes" id="UP001258017"/>
    </source>
</evidence>
<protein>
    <recommendedName>
        <fullName evidence="12">Ku domain-containing protein</fullName>
    </recommendedName>
</protein>
<evidence type="ECO:0000256" key="10">
    <source>
        <dbReference type="ARBA" id="ARBA00023242"/>
    </source>
</evidence>
<dbReference type="PANTHER" id="PTHR12604">
    <property type="entry name" value="KU AUTOANTIGEN DNA HELICASE"/>
    <property type="match status" value="1"/>
</dbReference>
<dbReference type="InterPro" id="IPR036465">
    <property type="entry name" value="vWFA_dom_sf"/>
</dbReference>
<dbReference type="GO" id="GO:0003678">
    <property type="term" value="F:DNA helicase activity"/>
    <property type="evidence" value="ECO:0007669"/>
    <property type="project" value="InterPro"/>
</dbReference>
<keyword evidence="7" id="KW-0238">DNA-binding</keyword>
<accession>A0AAD9VN53</accession>
<reference evidence="13" key="1">
    <citation type="submission" date="2021-08" db="EMBL/GenBank/DDBJ databases">
        <authorList>
            <person name="Misof B."/>
            <person name="Oliver O."/>
            <person name="Podsiadlowski L."/>
            <person name="Donath A."/>
            <person name="Peters R."/>
            <person name="Mayer C."/>
            <person name="Rust J."/>
            <person name="Gunkel S."/>
            <person name="Lesny P."/>
            <person name="Martin S."/>
            <person name="Oeyen J.P."/>
            <person name="Petersen M."/>
            <person name="Panagiotis P."/>
            <person name="Wilbrandt J."/>
            <person name="Tanja T."/>
        </authorList>
    </citation>
    <scope>NUCLEOTIDE SEQUENCE</scope>
    <source>
        <strain evidence="13">GBR_01_08_01A</strain>
        <tissue evidence="13">Thorax + abdomen</tissue>
    </source>
</reference>
<dbReference type="InterPro" id="IPR006164">
    <property type="entry name" value="DNA_bd_Ku70/Ku80"/>
</dbReference>
<evidence type="ECO:0000259" key="12">
    <source>
        <dbReference type="SMART" id="SM00559"/>
    </source>
</evidence>
<evidence type="ECO:0000313" key="13">
    <source>
        <dbReference type="EMBL" id="KAK2580504.1"/>
    </source>
</evidence>
<dbReference type="Pfam" id="PF03731">
    <property type="entry name" value="Ku_N"/>
    <property type="match status" value="1"/>
</dbReference>
<dbReference type="Proteomes" id="UP001258017">
    <property type="component" value="Unassembled WGS sequence"/>
</dbReference>
<evidence type="ECO:0000256" key="6">
    <source>
        <dbReference type="ARBA" id="ARBA00022840"/>
    </source>
</evidence>
<comment type="subcellular location">
    <subcellularLocation>
        <location evidence="1">Nucleus</location>
    </subcellularLocation>
</comment>